<feature type="transmembrane region" description="Helical" evidence="1">
    <location>
        <begin position="158"/>
        <end position="179"/>
    </location>
</feature>
<name>A0A538SNS1_UNCEI</name>
<evidence type="ECO:0000313" key="3">
    <source>
        <dbReference type="Proteomes" id="UP000319829"/>
    </source>
</evidence>
<organism evidence="2 3">
    <name type="scientific">Eiseniibacteriota bacterium</name>
    <dbReference type="NCBI Taxonomy" id="2212470"/>
    <lineage>
        <taxon>Bacteria</taxon>
        <taxon>Candidatus Eiseniibacteriota</taxon>
    </lineage>
</organism>
<feature type="transmembrane region" description="Helical" evidence="1">
    <location>
        <begin position="129"/>
        <end position="146"/>
    </location>
</feature>
<comment type="caution">
    <text evidence="2">The sequence shown here is derived from an EMBL/GenBank/DDBJ whole genome shotgun (WGS) entry which is preliminary data.</text>
</comment>
<feature type="transmembrane region" description="Helical" evidence="1">
    <location>
        <begin position="65"/>
        <end position="84"/>
    </location>
</feature>
<sequence>MAETAHAASREHFGSTSRRDSWWLAPGLVAAGLLLLGGYATWAALQGTHFEFGRYLSPLYSPKIAAPWWPLSPALLILIPPLLFRSTCYYYRKAYYRAFFLDPVACAVGELNRGKYTGETRFPFVLQNLHRFAFYLAFLWLFFLWHDVWDAFWFDGRFGVGLGTLVILASTGTLTLYTFSCHSFRHLVGGKLDCFSCTAAARGRHGAWLGVSALNEHHMGFAWISLVSVCFADFYVRLLSMGVFHDVRLL</sequence>
<keyword evidence="1" id="KW-1133">Transmembrane helix</keyword>
<keyword evidence="1" id="KW-0812">Transmembrane</keyword>
<evidence type="ECO:0000313" key="2">
    <source>
        <dbReference type="EMBL" id="TMQ53021.1"/>
    </source>
</evidence>
<keyword evidence="1" id="KW-0472">Membrane</keyword>
<feature type="transmembrane region" description="Helical" evidence="1">
    <location>
        <begin position="21"/>
        <end position="45"/>
    </location>
</feature>
<protein>
    <submittedName>
        <fullName evidence="2">Succinate dehydrogenase</fullName>
    </submittedName>
</protein>
<accession>A0A538SNS1</accession>
<evidence type="ECO:0000256" key="1">
    <source>
        <dbReference type="SAM" id="Phobius"/>
    </source>
</evidence>
<dbReference type="AlphaFoldDB" id="A0A538SNS1"/>
<dbReference type="Proteomes" id="UP000319829">
    <property type="component" value="Unassembled WGS sequence"/>
</dbReference>
<reference evidence="2 3" key="1">
    <citation type="journal article" date="2019" name="Nat. Microbiol.">
        <title>Mediterranean grassland soil C-N compound turnover is dependent on rainfall and depth, and is mediated by genomically divergent microorganisms.</title>
        <authorList>
            <person name="Diamond S."/>
            <person name="Andeer P.F."/>
            <person name="Li Z."/>
            <person name="Crits-Christoph A."/>
            <person name="Burstein D."/>
            <person name="Anantharaman K."/>
            <person name="Lane K.R."/>
            <person name="Thomas B.C."/>
            <person name="Pan C."/>
            <person name="Northen T.R."/>
            <person name="Banfield J.F."/>
        </authorList>
    </citation>
    <scope>NUCLEOTIDE SEQUENCE [LARGE SCALE GENOMIC DNA]</scope>
    <source>
        <strain evidence="2">WS_4</strain>
    </source>
</reference>
<gene>
    <name evidence="2" type="ORF">E6K74_10570</name>
</gene>
<proteinExistence type="predicted"/>
<dbReference type="EMBL" id="VBOU01000091">
    <property type="protein sequence ID" value="TMQ53021.1"/>
    <property type="molecule type" value="Genomic_DNA"/>
</dbReference>